<evidence type="ECO:0000256" key="5">
    <source>
        <dbReference type="ARBA" id="ARBA00022723"/>
    </source>
</evidence>
<keyword evidence="5" id="KW-0479">Metal-binding</keyword>
<dbReference type="AlphaFoldDB" id="A0A9Q0M9Y2"/>
<evidence type="ECO:0000256" key="7">
    <source>
        <dbReference type="ARBA" id="ARBA00023180"/>
    </source>
</evidence>
<evidence type="ECO:0000313" key="14">
    <source>
        <dbReference type="EMBL" id="KAJ6221669.1"/>
    </source>
</evidence>
<name>A0A9Q0M9Y2_BLOTA</name>
<evidence type="ECO:0000256" key="8">
    <source>
        <dbReference type="ARBA" id="ARBA00023211"/>
    </source>
</evidence>
<dbReference type="InterPro" id="IPR050587">
    <property type="entry name" value="GNT1/Glycosyltrans_8"/>
</dbReference>
<evidence type="ECO:0000256" key="1">
    <source>
        <dbReference type="ARBA" id="ARBA00001936"/>
    </source>
</evidence>
<evidence type="ECO:0000256" key="9">
    <source>
        <dbReference type="ARBA" id="ARBA00038162"/>
    </source>
</evidence>
<dbReference type="GO" id="GO:0005737">
    <property type="term" value="C:cytoplasm"/>
    <property type="evidence" value="ECO:0007669"/>
    <property type="project" value="UniProtKB-SubCell"/>
</dbReference>
<evidence type="ECO:0000256" key="6">
    <source>
        <dbReference type="ARBA" id="ARBA00023056"/>
    </source>
</evidence>
<dbReference type="FunFam" id="3.90.550.10:FF:000092">
    <property type="entry name" value="Glycogenin 2"/>
    <property type="match status" value="1"/>
</dbReference>
<proteinExistence type="inferred from homology"/>
<dbReference type="Proteomes" id="UP001142055">
    <property type="component" value="Chromosome 1"/>
</dbReference>
<evidence type="ECO:0000256" key="2">
    <source>
        <dbReference type="ARBA" id="ARBA00004496"/>
    </source>
</evidence>
<dbReference type="InterPro" id="IPR029044">
    <property type="entry name" value="Nucleotide-diphossugar_trans"/>
</dbReference>
<dbReference type="SUPFAM" id="SSF53448">
    <property type="entry name" value="Nucleotide-diphospho-sugar transferases"/>
    <property type="match status" value="1"/>
</dbReference>
<evidence type="ECO:0000256" key="4">
    <source>
        <dbReference type="ARBA" id="ARBA00022679"/>
    </source>
</evidence>
<keyword evidence="4" id="KW-0808">Transferase</keyword>
<comment type="function">
    <text evidence="13">Self-glucosylating initiator of glycogen synthesis. It catalyzes the formation of a short alpha (1,4)-glucosyl chain covalently attached via a glucose 1-O-tyrosyl linkage to internal tyrosine residues and these chains act as primers for the elongation reaction catalyzed by glycogen synthase.</text>
</comment>
<dbReference type="InterPro" id="IPR002495">
    <property type="entry name" value="Glyco_trans_8"/>
</dbReference>
<comment type="cofactor">
    <cofactor evidence="1">
        <name>Mn(2+)</name>
        <dbReference type="ChEBI" id="CHEBI:29035"/>
    </cofactor>
</comment>
<evidence type="ECO:0000256" key="11">
    <source>
        <dbReference type="ARBA" id="ARBA00050886"/>
    </source>
</evidence>
<reference evidence="14" key="1">
    <citation type="submission" date="2022-12" db="EMBL/GenBank/DDBJ databases">
        <title>Genome assemblies of Blomia tropicalis.</title>
        <authorList>
            <person name="Cui Y."/>
        </authorList>
    </citation>
    <scope>NUCLEOTIDE SEQUENCE</scope>
    <source>
        <tissue evidence="14">Adult mites</tissue>
    </source>
</reference>
<comment type="catalytic activity">
    <reaction evidence="11">
        <text>[1,4-alpha-D-glucosyl](n)-L-tyrosyl-[glycogenin] + UDP-alpha-D-glucose = [1,4-alpha-D-glucosyl](n+1)-L-tyrosyl-[glycogenin] + UDP + H(+)</text>
        <dbReference type="Rhea" id="RHEA:56560"/>
        <dbReference type="Rhea" id="RHEA-COMP:14606"/>
        <dbReference type="Rhea" id="RHEA-COMP:14607"/>
        <dbReference type="ChEBI" id="CHEBI:15378"/>
        <dbReference type="ChEBI" id="CHEBI:58223"/>
        <dbReference type="ChEBI" id="CHEBI:58885"/>
        <dbReference type="ChEBI" id="CHEBI:140574"/>
        <dbReference type="EC" id="2.4.1.186"/>
    </reaction>
</comment>
<evidence type="ECO:0000313" key="15">
    <source>
        <dbReference type="Proteomes" id="UP001142055"/>
    </source>
</evidence>
<accession>A0A9Q0M9Y2</accession>
<comment type="caution">
    <text evidence="14">The sequence shown here is derived from an EMBL/GenBank/DDBJ whole genome shotgun (WGS) entry which is preliminary data.</text>
</comment>
<dbReference type="Pfam" id="PF01501">
    <property type="entry name" value="Glyco_transf_8"/>
    <property type="match status" value="1"/>
</dbReference>
<keyword evidence="8" id="KW-0464">Manganese</keyword>
<dbReference type="CDD" id="cd02537">
    <property type="entry name" value="GT8_Glycogenin"/>
    <property type="match status" value="1"/>
</dbReference>
<organism evidence="14 15">
    <name type="scientific">Blomia tropicalis</name>
    <name type="common">Mite</name>
    <dbReference type="NCBI Taxonomy" id="40697"/>
    <lineage>
        <taxon>Eukaryota</taxon>
        <taxon>Metazoa</taxon>
        <taxon>Ecdysozoa</taxon>
        <taxon>Arthropoda</taxon>
        <taxon>Chelicerata</taxon>
        <taxon>Arachnida</taxon>
        <taxon>Acari</taxon>
        <taxon>Acariformes</taxon>
        <taxon>Sarcoptiformes</taxon>
        <taxon>Astigmata</taxon>
        <taxon>Glycyphagoidea</taxon>
        <taxon>Echimyopodidae</taxon>
        <taxon>Blomia</taxon>
    </lineage>
</organism>
<evidence type="ECO:0000256" key="12">
    <source>
        <dbReference type="ARBA" id="ARBA00052293"/>
    </source>
</evidence>
<dbReference type="EMBL" id="JAPWDV010000001">
    <property type="protein sequence ID" value="KAJ6221669.1"/>
    <property type="molecule type" value="Genomic_DNA"/>
</dbReference>
<sequence length="325" mass="36244">MSSSESFVTLATNDNYALGALVLAASLRNVQTTKKITILITKTVSESIRNVLHQSFDFVKVVDLLESTDTSLLEALKRPELGVTLTKLHCWTLTQFNKCVFMDADTLVVKNIDELFEREELSAVADIGWPDCFNSGLFVFRPSLETFNQLTQLAAKEGSFDGGDQGLLNTYFSDWATKDISRHLSFIYNMSIVSTYSYVPAFKRFGHQVKVIHFLGSIKPWYCSFNASTGQLNTFCGNTYAQEFIKNWWSIYVAKVHPTIEALNLVGPMSNMAIAPPPGSSICCTSQQPSTGDRFNAWQQGQIDYLGADSFDNIQKKLDAAIDNL</sequence>
<dbReference type="Gene3D" id="3.90.550.10">
    <property type="entry name" value="Spore Coat Polysaccharide Biosynthesis Protein SpsA, Chain A"/>
    <property type="match status" value="1"/>
</dbReference>
<dbReference type="GO" id="GO:0046872">
    <property type="term" value="F:metal ion binding"/>
    <property type="evidence" value="ECO:0007669"/>
    <property type="project" value="UniProtKB-KW"/>
</dbReference>
<keyword evidence="6" id="KW-0320">Glycogen biosynthesis</keyword>
<gene>
    <name evidence="14" type="ORF">RDWZM_000214</name>
</gene>
<keyword evidence="15" id="KW-1185">Reference proteome</keyword>
<dbReference type="GO" id="GO:0008466">
    <property type="term" value="F:glycogenin glucosyltransferase activity"/>
    <property type="evidence" value="ECO:0007669"/>
    <property type="project" value="UniProtKB-EC"/>
</dbReference>
<dbReference type="PANTHER" id="PTHR11183">
    <property type="entry name" value="GLYCOGENIN SUBFAMILY MEMBER"/>
    <property type="match status" value="1"/>
</dbReference>
<evidence type="ECO:0000256" key="3">
    <source>
        <dbReference type="ARBA" id="ARBA00022490"/>
    </source>
</evidence>
<comment type="subcellular location">
    <subcellularLocation>
        <location evidence="2">Cytoplasm</location>
    </subcellularLocation>
</comment>
<evidence type="ECO:0000256" key="13">
    <source>
        <dbReference type="ARBA" id="ARBA00057883"/>
    </source>
</evidence>
<comment type="similarity">
    <text evidence="9">Belongs to the glycosyltransferase 8 family. Glycogenin subfamily.</text>
</comment>
<evidence type="ECO:0000256" key="10">
    <source>
        <dbReference type="ARBA" id="ARBA00038934"/>
    </source>
</evidence>
<protein>
    <recommendedName>
        <fullName evidence="10">glycogenin glucosyltransferase</fullName>
        <ecNumber evidence="10">2.4.1.186</ecNumber>
    </recommendedName>
</protein>
<comment type="catalytic activity">
    <reaction evidence="12">
        <text>L-tyrosyl-[glycogenin] + UDP-alpha-D-glucose = alpha-D-glucosyl-L-tyrosyl-[glycogenin] + UDP + H(+)</text>
        <dbReference type="Rhea" id="RHEA:23360"/>
        <dbReference type="Rhea" id="RHEA-COMP:14604"/>
        <dbReference type="Rhea" id="RHEA-COMP:14605"/>
        <dbReference type="ChEBI" id="CHEBI:15378"/>
        <dbReference type="ChEBI" id="CHEBI:46858"/>
        <dbReference type="ChEBI" id="CHEBI:58223"/>
        <dbReference type="ChEBI" id="CHEBI:58885"/>
        <dbReference type="ChEBI" id="CHEBI:140573"/>
        <dbReference type="EC" id="2.4.1.186"/>
    </reaction>
</comment>
<dbReference type="GO" id="GO:0005978">
    <property type="term" value="P:glycogen biosynthetic process"/>
    <property type="evidence" value="ECO:0007669"/>
    <property type="project" value="UniProtKB-KW"/>
</dbReference>
<keyword evidence="3" id="KW-0963">Cytoplasm</keyword>
<dbReference type="EC" id="2.4.1.186" evidence="10"/>
<keyword evidence="7" id="KW-0325">Glycoprotein</keyword>
<dbReference type="OMA" id="MSQFAWV"/>